<evidence type="ECO:0000313" key="2">
    <source>
        <dbReference type="EMBL" id="PZR18697.1"/>
    </source>
</evidence>
<dbReference type="EMBL" id="QFQP01000001">
    <property type="protein sequence ID" value="PZR18697.1"/>
    <property type="molecule type" value="Genomic_DNA"/>
</dbReference>
<dbReference type="AlphaFoldDB" id="A0A2W5TX26"/>
<comment type="caution">
    <text evidence="2">The sequence shown here is derived from an EMBL/GenBank/DDBJ whole genome shotgun (WGS) entry which is preliminary data.</text>
</comment>
<reference evidence="2 3" key="1">
    <citation type="submission" date="2017-08" db="EMBL/GenBank/DDBJ databases">
        <title>Infants hospitalized years apart are colonized by the same room-sourced microbial strains.</title>
        <authorList>
            <person name="Brooks B."/>
            <person name="Olm M.R."/>
            <person name="Firek B.A."/>
            <person name="Baker R."/>
            <person name="Thomas B.C."/>
            <person name="Morowitz M.J."/>
            <person name="Banfield J.F."/>
        </authorList>
    </citation>
    <scope>NUCLEOTIDE SEQUENCE [LARGE SCALE GENOMIC DNA]</scope>
    <source>
        <strain evidence="2">S2_003_000_R2_14</strain>
    </source>
</reference>
<feature type="region of interest" description="Disordered" evidence="1">
    <location>
        <begin position="184"/>
        <end position="270"/>
    </location>
</feature>
<feature type="compositionally biased region" description="Basic and acidic residues" evidence="1">
    <location>
        <begin position="211"/>
        <end position="220"/>
    </location>
</feature>
<evidence type="ECO:0000313" key="3">
    <source>
        <dbReference type="Proteomes" id="UP000249061"/>
    </source>
</evidence>
<sequence length="270" mass="28288">MNFHLDPMVGTGLDKFRLVTGAALKIDTTLLKFLGPLAPQFELYGVGASDRTYLHEGSLFGGGLGLRLRLLNDEKGYLFNPGSTHTGNLWGNLWVDAHVTYNSGGYGVGFDAALGAELSLVEGLNIGPFAKFMFVGKRADENVPHMLLTFGLSLGIGAPQTTPADADYDNDGVRGDADKCVDEAEDKDGFEDSDGCPDKDDDKDGVDDVDDKCPKEKGEADFEGCPAPPPGVAPTSPAPTDAPGAELKAPTPDATTTTPAPGVEPSTTTP</sequence>
<dbReference type="Proteomes" id="UP000249061">
    <property type="component" value="Unassembled WGS sequence"/>
</dbReference>
<protein>
    <submittedName>
        <fullName evidence="2">Uncharacterized protein</fullName>
    </submittedName>
</protein>
<organism evidence="2 3">
    <name type="scientific">Archangium gephyra</name>
    <dbReference type="NCBI Taxonomy" id="48"/>
    <lineage>
        <taxon>Bacteria</taxon>
        <taxon>Pseudomonadati</taxon>
        <taxon>Myxococcota</taxon>
        <taxon>Myxococcia</taxon>
        <taxon>Myxococcales</taxon>
        <taxon>Cystobacterineae</taxon>
        <taxon>Archangiaceae</taxon>
        <taxon>Archangium</taxon>
    </lineage>
</organism>
<feature type="compositionally biased region" description="Low complexity" evidence="1">
    <location>
        <begin position="249"/>
        <end position="261"/>
    </location>
</feature>
<proteinExistence type="predicted"/>
<feature type="compositionally biased region" description="Acidic residues" evidence="1">
    <location>
        <begin position="184"/>
        <end position="195"/>
    </location>
</feature>
<evidence type="ECO:0000256" key="1">
    <source>
        <dbReference type="SAM" id="MobiDB-lite"/>
    </source>
</evidence>
<accession>A0A2W5TX26</accession>
<gene>
    <name evidence="2" type="ORF">DI536_02115</name>
</gene>
<name>A0A2W5TX26_9BACT</name>